<comment type="caution">
    <text evidence="2">The sequence shown here is derived from an EMBL/GenBank/DDBJ whole genome shotgun (WGS) entry which is preliminary data.</text>
</comment>
<evidence type="ECO:0000313" key="2">
    <source>
        <dbReference type="EMBL" id="NYF41454.1"/>
    </source>
</evidence>
<feature type="chain" id="PRO_5038468421" evidence="1">
    <location>
        <begin position="33"/>
        <end position="110"/>
    </location>
</feature>
<dbReference type="EMBL" id="JACCCO010000001">
    <property type="protein sequence ID" value="NYF41454.1"/>
    <property type="molecule type" value="Genomic_DNA"/>
</dbReference>
<accession>A0A852V2J5</accession>
<organism evidence="2 3">
    <name type="scientific">Streptosporangium sandarakinum</name>
    <dbReference type="NCBI Taxonomy" id="1260955"/>
    <lineage>
        <taxon>Bacteria</taxon>
        <taxon>Bacillati</taxon>
        <taxon>Actinomycetota</taxon>
        <taxon>Actinomycetes</taxon>
        <taxon>Streptosporangiales</taxon>
        <taxon>Streptosporangiaceae</taxon>
        <taxon>Streptosporangium</taxon>
    </lineage>
</organism>
<feature type="signal peptide" evidence="1">
    <location>
        <begin position="1"/>
        <end position="32"/>
    </location>
</feature>
<name>A0A852V2J5_9ACTN</name>
<sequence length="110" mass="11517">MRQRLGRMLAGSALAASTLLGAHALTAAPASASVPAAATAAGASGSVSILSNSCGYPTSARPGSTFVRSYSNCKSCRTAELALEYQYSWRNYYCTYNPGNDLNDLHYQGI</sequence>
<dbReference type="RefSeq" id="WP_179822274.1">
    <property type="nucleotide sequence ID" value="NZ_JACCCO010000001.1"/>
</dbReference>
<dbReference type="Proteomes" id="UP000576393">
    <property type="component" value="Unassembled WGS sequence"/>
</dbReference>
<proteinExistence type="predicted"/>
<evidence type="ECO:0000256" key="1">
    <source>
        <dbReference type="SAM" id="SignalP"/>
    </source>
</evidence>
<keyword evidence="1" id="KW-0732">Signal</keyword>
<reference evidence="2 3" key="1">
    <citation type="submission" date="2020-07" db="EMBL/GenBank/DDBJ databases">
        <title>Sequencing the genomes of 1000 actinobacteria strains.</title>
        <authorList>
            <person name="Klenk H.-P."/>
        </authorList>
    </citation>
    <scope>NUCLEOTIDE SEQUENCE [LARGE SCALE GENOMIC DNA]</scope>
    <source>
        <strain evidence="2 3">DSM 45763</strain>
    </source>
</reference>
<keyword evidence="3" id="KW-1185">Reference proteome</keyword>
<dbReference type="AlphaFoldDB" id="A0A852V2J5"/>
<evidence type="ECO:0000313" key="3">
    <source>
        <dbReference type="Proteomes" id="UP000576393"/>
    </source>
</evidence>
<protein>
    <submittedName>
        <fullName evidence="2">Uncharacterized protein</fullName>
    </submittedName>
</protein>
<gene>
    <name evidence="2" type="ORF">HDA43_003613</name>
</gene>